<sequence length="60" mass="7250">MSNVTITIFLLFVVFWVYTIFSILRSEFVDKKAKVFWTIGVIFVPFLAFFYIFMKKNLLR</sequence>
<dbReference type="OrthoDB" id="5334957at2"/>
<dbReference type="RefSeq" id="WP_152307133.1">
    <property type="nucleotide sequence ID" value="NZ_CP043617.1"/>
</dbReference>
<feature type="transmembrane region" description="Helical" evidence="1">
    <location>
        <begin position="6"/>
        <end position="24"/>
    </location>
</feature>
<protein>
    <submittedName>
        <fullName evidence="2">Uncharacterized protein</fullName>
    </submittedName>
</protein>
<dbReference type="Proteomes" id="UP000326944">
    <property type="component" value="Chromosome"/>
</dbReference>
<name>A0A5P8P0Q6_9BACT</name>
<keyword evidence="1" id="KW-1133">Transmembrane helix</keyword>
<evidence type="ECO:0000256" key="1">
    <source>
        <dbReference type="SAM" id="Phobius"/>
    </source>
</evidence>
<dbReference type="KEGG" id="sulg:FJR48_05395"/>
<keyword evidence="1" id="KW-0812">Transmembrane</keyword>
<evidence type="ECO:0000313" key="3">
    <source>
        <dbReference type="Proteomes" id="UP000326944"/>
    </source>
</evidence>
<feature type="transmembrane region" description="Helical" evidence="1">
    <location>
        <begin position="36"/>
        <end position="54"/>
    </location>
</feature>
<gene>
    <name evidence="2" type="ORF">FJR48_05395</name>
</gene>
<dbReference type="AlphaFoldDB" id="A0A5P8P0Q6"/>
<accession>A0A5P8P0Q6</accession>
<keyword evidence="3" id="KW-1185">Reference proteome</keyword>
<evidence type="ECO:0000313" key="2">
    <source>
        <dbReference type="EMBL" id="QFR49190.1"/>
    </source>
</evidence>
<dbReference type="EMBL" id="CP043617">
    <property type="protein sequence ID" value="QFR49190.1"/>
    <property type="molecule type" value="Genomic_DNA"/>
</dbReference>
<proteinExistence type="predicted"/>
<reference evidence="2 3" key="1">
    <citation type="submission" date="2019-09" db="EMBL/GenBank/DDBJ databases">
        <title>Sulfurimonas gotlandica sp. nov., a chemoautotrophic and psychrotolerant epsilonproteobacterium isolated from a pelagic redoxcline, and an emended description of the genus Sulfurimonas.</title>
        <authorList>
            <person name="Wang S."/>
            <person name="Jiang L."/>
            <person name="Shao S."/>
        </authorList>
    </citation>
    <scope>NUCLEOTIDE SEQUENCE [LARGE SCALE GENOMIC DNA]</scope>
    <source>
        <strain evidence="2 3">GYSZ_1</strain>
    </source>
</reference>
<organism evidence="2 3">
    <name type="scientific">Sulfurimonas lithotrophica</name>
    <dbReference type="NCBI Taxonomy" id="2590022"/>
    <lineage>
        <taxon>Bacteria</taxon>
        <taxon>Pseudomonadati</taxon>
        <taxon>Campylobacterota</taxon>
        <taxon>Epsilonproteobacteria</taxon>
        <taxon>Campylobacterales</taxon>
        <taxon>Sulfurimonadaceae</taxon>
        <taxon>Sulfurimonas</taxon>
    </lineage>
</organism>
<keyword evidence="1" id="KW-0472">Membrane</keyword>